<proteinExistence type="predicted"/>
<sequence>MHLDHRPSCRCCENTTQPDLDPPSCRPCIAHAPLKKPVHNPPEPEQELPVNNVVGDCLLFCCYHADTNTKYTTYLASILRDYVLGPQSRKFKSTCTVAIQLPLNPCYPVRPTKCASLHASHHASEPSQANIAASSLPKIDHPSRPISPAFAHSLLLLNLFIPPPARARDRRRLPRASPRLVSPVRQS</sequence>
<organism evidence="1 2">
    <name type="scientific">Colletotrichum godetiae</name>
    <dbReference type="NCBI Taxonomy" id="1209918"/>
    <lineage>
        <taxon>Eukaryota</taxon>
        <taxon>Fungi</taxon>
        <taxon>Dikarya</taxon>
        <taxon>Ascomycota</taxon>
        <taxon>Pezizomycotina</taxon>
        <taxon>Sordariomycetes</taxon>
        <taxon>Hypocreomycetidae</taxon>
        <taxon>Glomerellales</taxon>
        <taxon>Glomerellaceae</taxon>
        <taxon>Colletotrichum</taxon>
        <taxon>Colletotrichum acutatum species complex</taxon>
    </lineage>
</organism>
<evidence type="ECO:0000313" key="1">
    <source>
        <dbReference type="EMBL" id="KAK1691571.1"/>
    </source>
</evidence>
<reference evidence="1" key="1">
    <citation type="submission" date="2021-06" db="EMBL/GenBank/DDBJ databases">
        <title>Comparative genomics, transcriptomics and evolutionary studies reveal genomic signatures of adaptation to plant cell wall in hemibiotrophic fungi.</title>
        <authorList>
            <consortium name="DOE Joint Genome Institute"/>
            <person name="Baroncelli R."/>
            <person name="Diaz J.F."/>
            <person name="Benocci T."/>
            <person name="Peng M."/>
            <person name="Battaglia E."/>
            <person name="Haridas S."/>
            <person name="Andreopoulos W."/>
            <person name="Labutti K."/>
            <person name="Pangilinan J."/>
            <person name="Floch G.L."/>
            <person name="Makela M.R."/>
            <person name="Henrissat B."/>
            <person name="Grigoriev I.V."/>
            <person name="Crouch J.A."/>
            <person name="De Vries R.P."/>
            <person name="Sukno S.A."/>
            <person name="Thon M.R."/>
        </authorList>
    </citation>
    <scope>NUCLEOTIDE SEQUENCE</scope>
    <source>
        <strain evidence="1">CBS 193.32</strain>
    </source>
</reference>
<protein>
    <submittedName>
        <fullName evidence="1">Uncharacterized protein</fullName>
    </submittedName>
</protein>
<dbReference type="RefSeq" id="XP_060435266.1">
    <property type="nucleotide sequence ID" value="XM_060571722.1"/>
</dbReference>
<keyword evidence="2" id="KW-1185">Reference proteome</keyword>
<gene>
    <name evidence="1" type="ORF">BDP55DRAFT_627215</name>
</gene>
<name>A0AAJ0F1C7_9PEZI</name>
<dbReference type="GeneID" id="85456248"/>
<dbReference type="EMBL" id="JAHMHR010000004">
    <property type="protein sequence ID" value="KAK1691571.1"/>
    <property type="molecule type" value="Genomic_DNA"/>
</dbReference>
<comment type="caution">
    <text evidence="1">The sequence shown here is derived from an EMBL/GenBank/DDBJ whole genome shotgun (WGS) entry which is preliminary data.</text>
</comment>
<accession>A0AAJ0F1C7</accession>
<dbReference type="AlphaFoldDB" id="A0AAJ0F1C7"/>
<evidence type="ECO:0000313" key="2">
    <source>
        <dbReference type="Proteomes" id="UP001224890"/>
    </source>
</evidence>
<dbReference type="Proteomes" id="UP001224890">
    <property type="component" value="Unassembled WGS sequence"/>
</dbReference>